<evidence type="ECO:0000259" key="1">
    <source>
        <dbReference type="Pfam" id="PF07727"/>
    </source>
</evidence>
<dbReference type="Pfam" id="PF07727">
    <property type="entry name" value="RVT_2"/>
    <property type="match status" value="1"/>
</dbReference>
<dbReference type="EMBL" id="FR824551">
    <property type="protein sequence ID" value="CCA27372.1"/>
    <property type="molecule type" value="Genomic_DNA"/>
</dbReference>
<gene>
    <name evidence="2" type="primary">AlNc14C517G12022</name>
    <name evidence="2" type="ORF">ALNC14_135160</name>
</gene>
<sequence length="362" mass="40828">MEIHQVGATHHHPPTLVIQQRSDATQLSPTPEGSYPMDVDEDPCHEIVPLAPHPVITYGHGSETSLVPRKSVGPDERLEDFSTSFVPRRPSVVDDDYGRNTKHLRLMSEHANAAIESPATYEEAVKSGDGVQWKEAIASEFQSPDEKKTWIIADRPSGQKVIGCKWIFAIKRDEYGKVQRYKARLITQGFRQNAGVDYSNTYAPVFSTSSIRIFLGISVQLGSEIYQYDVDTAFLNGKLEKEVYMWPLPGLAAELGRVCKIPRSFYGLKQASAVWYKTITNVFLKLKFQQCKSDPCIIVRRDQTHFAYTALYVDDMLISARSIDAIENISNQIAKIFTLKKLGMAKFILGMELSYNINNKLM</sequence>
<name>F0X0S8_9STRA</name>
<organism evidence="2">
    <name type="scientific">Albugo laibachii Nc14</name>
    <dbReference type="NCBI Taxonomy" id="890382"/>
    <lineage>
        <taxon>Eukaryota</taxon>
        <taxon>Sar</taxon>
        <taxon>Stramenopiles</taxon>
        <taxon>Oomycota</taxon>
        <taxon>Peronosporomycetes</taxon>
        <taxon>Albuginales</taxon>
        <taxon>Albuginaceae</taxon>
        <taxon>Albugo</taxon>
    </lineage>
</organism>
<reference evidence="2" key="1">
    <citation type="journal article" date="2011" name="PLoS Biol.">
        <title>Gene gain and loss during evolution of obligate parasitism in the white rust pathogen of Arabidopsis thaliana.</title>
        <authorList>
            <person name="Kemen E."/>
            <person name="Gardiner A."/>
            <person name="Schultz-Larsen T."/>
            <person name="Kemen A.C."/>
            <person name="Balmuth A.L."/>
            <person name="Robert-Seilaniantz A."/>
            <person name="Bailey K."/>
            <person name="Holub E."/>
            <person name="Studholme D.J."/>
            <person name="Maclean D."/>
            <person name="Jones J.D."/>
        </authorList>
    </citation>
    <scope>NUCLEOTIDE SEQUENCE</scope>
</reference>
<feature type="domain" description="Reverse transcriptase Ty1/copia-type" evidence="1">
    <location>
        <begin position="148"/>
        <end position="356"/>
    </location>
</feature>
<dbReference type="PANTHER" id="PTHR43383:SF2">
    <property type="entry name" value="AMIDOHYDROLASE 2 FAMILY PROTEIN"/>
    <property type="match status" value="1"/>
</dbReference>
<proteinExistence type="predicted"/>
<dbReference type="PANTHER" id="PTHR43383">
    <property type="entry name" value="NODULIN 6"/>
    <property type="match status" value="1"/>
</dbReference>
<accession>F0X0S8</accession>
<evidence type="ECO:0000313" key="2">
    <source>
        <dbReference type="EMBL" id="CCA27372.1"/>
    </source>
</evidence>
<dbReference type="InterPro" id="IPR013103">
    <property type="entry name" value="RVT_2"/>
</dbReference>
<dbReference type="InterPro" id="IPR043502">
    <property type="entry name" value="DNA/RNA_pol_sf"/>
</dbReference>
<dbReference type="AlphaFoldDB" id="F0X0S8"/>
<protein>
    <submittedName>
        <fullName evidence="2">Putative polyprotein</fullName>
    </submittedName>
</protein>
<dbReference type="HOGENOM" id="CLU_765958_0_0_1"/>
<reference evidence="2" key="2">
    <citation type="submission" date="2011-02" db="EMBL/GenBank/DDBJ databases">
        <authorList>
            <person name="MacLean D."/>
        </authorList>
    </citation>
    <scope>NUCLEOTIDE SEQUENCE</scope>
</reference>
<dbReference type="SUPFAM" id="SSF56672">
    <property type="entry name" value="DNA/RNA polymerases"/>
    <property type="match status" value="1"/>
</dbReference>